<proteinExistence type="predicted"/>
<dbReference type="OrthoDB" id="4364812at2759"/>
<dbReference type="RefSeq" id="XP_043152362.1">
    <property type="nucleotide sequence ID" value="XM_043296427.1"/>
</dbReference>
<dbReference type="Proteomes" id="UP001043456">
    <property type="component" value="Unassembled WGS sequence"/>
</dbReference>
<comment type="caution">
    <text evidence="1">The sequence shown here is derived from an EMBL/GenBank/DDBJ whole genome shotgun (WGS) entry which is preliminary data.</text>
</comment>
<dbReference type="EMBL" id="BHVY01000001">
    <property type="protein sequence ID" value="GIJ81615.1"/>
    <property type="molecule type" value="Genomic_DNA"/>
</dbReference>
<dbReference type="GeneID" id="66998727"/>
<protein>
    <submittedName>
        <fullName evidence="1">Uncharacterized protein</fullName>
    </submittedName>
</protein>
<dbReference type="AlphaFoldDB" id="A0A9P3B346"/>
<keyword evidence="2" id="KW-1185">Reference proteome</keyword>
<evidence type="ECO:0000313" key="1">
    <source>
        <dbReference type="EMBL" id="GIJ81615.1"/>
    </source>
</evidence>
<accession>A0A9P3B346</accession>
<sequence length="293" mass="33711">MSEETLENDAEFGRLPFDNFISERWDTDAAGESQEQWERLVWEWQKLTLLERWVSPSFPHYSKIAGGLTPCQPYQHRDELSLPEISEEIRRVLATHQTVHERNISLVRSEGLQTVWLRTCYDSDLTSKYEELKQRSVVPGWRGWGNKILDDPTRYDFDDGSEDSWRQVLVRVPGITDFHGLIDMDGDGSNMQYKSGQNDEEIVAQAEESEEAWRDLALAELKIQAGLYLLDREAIESGLIKILWLDEHGNIAWHNRLDPSTSDFEGFMMALLSATSLVELAGYDGTRGSLIER</sequence>
<reference evidence="1 2" key="1">
    <citation type="submission" date="2018-10" db="EMBL/GenBank/DDBJ databases">
        <title>Pan-genome distribution and transcriptional activeness of fungal secondary metabolism genes in Aspergillus section Fumigati.</title>
        <authorList>
            <person name="Takahashi H."/>
            <person name="Umemura M."/>
            <person name="Ninomiya A."/>
            <person name="Kusuya Y."/>
            <person name="Urayama S."/>
            <person name="Shimizu M."/>
            <person name="Watanabe A."/>
            <person name="Kamei K."/>
            <person name="Yaguchi T."/>
            <person name="Hagiwara D."/>
        </authorList>
    </citation>
    <scope>NUCLEOTIDE SEQUENCE [LARGE SCALE GENOMIC DNA]</scope>
    <source>
        <strain evidence="1 2">IFM 55266</strain>
    </source>
</reference>
<gene>
    <name evidence="1" type="ORF">Asppvi_000114</name>
</gene>
<name>A0A9P3B346_9EURO</name>
<evidence type="ECO:0000313" key="2">
    <source>
        <dbReference type="Proteomes" id="UP001043456"/>
    </source>
</evidence>
<organism evidence="1 2">
    <name type="scientific">Aspergillus pseudoviridinutans</name>
    <dbReference type="NCBI Taxonomy" id="1517512"/>
    <lineage>
        <taxon>Eukaryota</taxon>
        <taxon>Fungi</taxon>
        <taxon>Dikarya</taxon>
        <taxon>Ascomycota</taxon>
        <taxon>Pezizomycotina</taxon>
        <taxon>Eurotiomycetes</taxon>
        <taxon>Eurotiomycetidae</taxon>
        <taxon>Eurotiales</taxon>
        <taxon>Aspergillaceae</taxon>
        <taxon>Aspergillus</taxon>
        <taxon>Aspergillus subgen. Fumigati</taxon>
    </lineage>
</organism>